<dbReference type="EMBL" id="KV749903">
    <property type="protein sequence ID" value="OCL07282.1"/>
    <property type="molecule type" value="Genomic_DNA"/>
</dbReference>
<name>A0A8E2EYK5_9PEZI</name>
<organism evidence="1 2">
    <name type="scientific">Glonium stellatum</name>
    <dbReference type="NCBI Taxonomy" id="574774"/>
    <lineage>
        <taxon>Eukaryota</taxon>
        <taxon>Fungi</taxon>
        <taxon>Dikarya</taxon>
        <taxon>Ascomycota</taxon>
        <taxon>Pezizomycotina</taxon>
        <taxon>Dothideomycetes</taxon>
        <taxon>Pleosporomycetidae</taxon>
        <taxon>Gloniales</taxon>
        <taxon>Gloniaceae</taxon>
        <taxon>Glonium</taxon>
    </lineage>
</organism>
<gene>
    <name evidence="1" type="ORF">AOQ84DRAFT_440293</name>
</gene>
<sequence length="216" mass="23658">MVQLQCYLLSKAENTDARRWDLQLVRAMLGSNGCIRPQEPHTRASVLVVERRTAKDNIRPASLFTLSSPPLSHVCGSLWLYSHSHSDHSRTFIIHRTQDSVALQPEEGQPGDEPKNLIFVPPNICCSLLAFIVLLESTLPDSALVSAKNLTASGKVTQYAVALDIVLRWLPGPIVTDPSTNTSTMPSTCQCIRTIIRVFATKTVLAIPNASSVVES</sequence>
<evidence type="ECO:0000313" key="1">
    <source>
        <dbReference type="EMBL" id="OCL07282.1"/>
    </source>
</evidence>
<proteinExistence type="predicted"/>
<reference evidence="1 2" key="1">
    <citation type="journal article" date="2016" name="Nat. Commun.">
        <title>Ectomycorrhizal ecology is imprinted in the genome of the dominant symbiotic fungus Cenococcum geophilum.</title>
        <authorList>
            <consortium name="DOE Joint Genome Institute"/>
            <person name="Peter M."/>
            <person name="Kohler A."/>
            <person name="Ohm R.A."/>
            <person name="Kuo A."/>
            <person name="Krutzmann J."/>
            <person name="Morin E."/>
            <person name="Arend M."/>
            <person name="Barry K.W."/>
            <person name="Binder M."/>
            <person name="Choi C."/>
            <person name="Clum A."/>
            <person name="Copeland A."/>
            <person name="Grisel N."/>
            <person name="Haridas S."/>
            <person name="Kipfer T."/>
            <person name="LaButti K."/>
            <person name="Lindquist E."/>
            <person name="Lipzen A."/>
            <person name="Maire R."/>
            <person name="Meier B."/>
            <person name="Mihaltcheva S."/>
            <person name="Molinier V."/>
            <person name="Murat C."/>
            <person name="Poggeler S."/>
            <person name="Quandt C.A."/>
            <person name="Sperisen C."/>
            <person name="Tritt A."/>
            <person name="Tisserant E."/>
            <person name="Crous P.W."/>
            <person name="Henrissat B."/>
            <person name="Nehls U."/>
            <person name="Egli S."/>
            <person name="Spatafora J.W."/>
            <person name="Grigoriev I.V."/>
            <person name="Martin F.M."/>
        </authorList>
    </citation>
    <scope>NUCLEOTIDE SEQUENCE [LARGE SCALE GENOMIC DNA]</scope>
    <source>
        <strain evidence="1 2">CBS 207.34</strain>
    </source>
</reference>
<evidence type="ECO:0000313" key="2">
    <source>
        <dbReference type="Proteomes" id="UP000250140"/>
    </source>
</evidence>
<keyword evidence="2" id="KW-1185">Reference proteome</keyword>
<accession>A0A8E2EYK5</accession>
<dbReference type="AlphaFoldDB" id="A0A8E2EYK5"/>
<dbReference type="Proteomes" id="UP000250140">
    <property type="component" value="Unassembled WGS sequence"/>
</dbReference>
<protein>
    <submittedName>
        <fullName evidence="1">Uncharacterized protein</fullName>
    </submittedName>
</protein>